<dbReference type="CDD" id="cd03884">
    <property type="entry name" value="M20_bAS"/>
    <property type="match status" value="1"/>
</dbReference>
<dbReference type="Gene3D" id="3.40.630.10">
    <property type="entry name" value="Zn peptidases"/>
    <property type="match status" value="2"/>
</dbReference>
<dbReference type="Gene3D" id="3.30.70.360">
    <property type="match status" value="1"/>
</dbReference>
<dbReference type="Proteomes" id="UP001152592">
    <property type="component" value="Unassembled WGS sequence"/>
</dbReference>
<protein>
    <recommendedName>
        <fullName evidence="3">Peptidase M20 dimerisation domain-containing protein</fullName>
    </recommendedName>
</protein>
<name>A0A9W4NGM7_9EURO</name>
<proteinExistence type="inferred from homology"/>
<evidence type="ECO:0000259" key="3">
    <source>
        <dbReference type="Pfam" id="PF07687"/>
    </source>
</evidence>
<evidence type="ECO:0000256" key="2">
    <source>
        <dbReference type="ARBA" id="ARBA00022801"/>
    </source>
</evidence>
<sequence length="426" mass="46342">MYAKSATGAVRSVRRFSTISASSGLKINSERLWNTLHQTCEWGAAHRYGESPTETGMARLTLNDEDARVRRWFAKEVEKLGCSLSIDQMGNMFAKQSGRLGSPAPMIAMGSHLDTQPRGGRYDGILGVMAALEVLRTMKENKFQTNYDVGVVNWTNEEGARFPKSMCSSGVWAGAIPIQKADAATGYPLGAHFELHIEQGPILPENNRSIGVVRGAQGYRWLTMTVHGKDAHTGTTPFSARQDPLLASSRMIAASHDIAKKHDALASTGIIKVPLNASTNTVSSQVTFTLDIRHPQDRVVHAVQDECLKAFETIASQDGKGVSFDWTLDTDSPAVKFDDDCVASIQAAADQLVGREQSMLMTSGAGHDTVYTSQHCPSAMIFVPCRDGVSHHPTEYCSPQDCALGTQALLEAVVHYDQSRANKENE</sequence>
<evidence type="ECO:0000256" key="1">
    <source>
        <dbReference type="ARBA" id="ARBA00006247"/>
    </source>
</evidence>
<gene>
    <name evidence="4" type="ORF">PSALAMII_LOCUS5219</name>
</gene>
<dbReference type="SUPFAM" id="SSF55031">
    <property type="entry name" value="Bacterial exopeptidase dimerisation domain"/>
    <property type="match status" value="1"/>
</dbReference>
<dbReference type="InterPro" id="IPR010158">
    <property type="entry name" value="Amidase_Cbmase"/>
</dbReference>
<dbReference type="PANTHER" id="PTHR32494">
    <property type="entry name" value="ALLANTOATE DEIMINASE-RELATED"/>
    <property type="match status" value="1"/>
</dbReference>
<feature type="domain" description="Peptidase M20 dimerisation" evidence="3">
    <location>
        <begin position="215"/>
        <end position="316"/>
    </location>
</feature>
<comment type="similarity">
    <text evidence="1">Belongs to the peptidase M20A family.</text>
</comment>
<dbReference type="PIRSF" id="PIRSF001235">
    <property type="entry name" value="Amidase_carbamoylase"/>
    <property type="match status" value="1"/>
</dbReference>
<accession>A0A9W4NGM7</accession>
<evidence type="ECO:0000313" key="4">
    <source>
        <dbReference type="EMBL" id="CAG8376535.1"/>
    </source>
</evidence>
<keyword evidence="2" id="KW-0378">Hydrolase</keyword>
<dbReference type="Pfam" id="PF01546">
    <property type="entry name" value="Peptidase_M20"/>
    <property type="match status" value="1"/>
</dbReference>
<dbReference type="Pfam" id="PF07687">
    <property type="entry name" value="M20_dimer"/>
    <property type="match status" value="1"/>
</dbReference>
<dbReference type="EMBL" id="CAJVPD010000232">
    <property type="protein sequence ID" value="CAG8376535.1"/>
    <property type="molecule type" value="Genomic_DNA"/>
</dbReference>
<dbReference type="OrthoDB" id="5325318at2759"/>
<dbReference type="InterPro" id="IPR011650">
    <property type="entry name" value="Peptidase_M20_dimer"/>
</dbReference>
<dbReference type="InterPro" id="IPR036264">
    <property type="entry name" value="Bact_exopeptidase_dim_dom"/>
</dbReference>
<organism evidence="4 5">
    <name type="scientific">Penicillium salamii</name>
    <dbReference type="NCBI Taxonomy" id="1612424"/>
    <lineage>
        <taxon>Eukaryota</taxon>
        <taxon>Fungi</taxon>
        <taxon>Dikarya</taxon>
        <taxon>Ascomycota</taxon>
        <taxon>Pezizomycotina</taxon>
        <taxon>Eurotiomycetes</taxon>
        <taxon>Eurotiomycetidae</taxon>
        <taxon>Eurotiales</taxon>
        <taxon>Aspergillaceae</taxon>
        <taxon>Penicillium</taxon>
    </lineage>
</organism>
<evidence type="ECO:0000313" key="5">
    <source>
        <dbReference type="Proteomes" id="UP001152592"/>
    </source>
</evidence>
<comment type="caution">
    <text evidence="4">The sequence shown here is derived from an EMBL/GenBank/DDBJ whole genome shotgun (WGS) entry which is preliminary data.</text>
</comment>
<dbReference type="SUPFAM" id="SSF53187">
    <property type="entry name" value="Zn-dependent exopeptidases"/>
    <property type="match status" value="1"/>
</dbReference>
<dbReference type="GO" id="GO:0016813">
    <property type="term" value="F:hydrolase activity, acting on carbon-nitrogen (but not peptide) bonds, in linear amidines"/>
    <property type="evidence" value="ECO:0007669"/>
    <property type="project" value="InterPro"/>
</dbReference>
<dbReference type="PANTHER" id="PTHR32494:SF20">
    <property type="entry name" value="PEPTIDASE M20 DIMERISATION DOMAIN-CONTAINING PROTEIN"/>
    <property type="match status" value="1"/>
</dbReference>
<dbReference type="AlphaFoldDB" id="A0A9W4NGM7"/>
<reference evidence="4" key="1">
    <citation type="submission" date="2021-07" db="EMBL/GenBank/DDBJ databases">
        <authorList>
            <person name="Branca A.L. A."/>
        </authorList>
    </citation>
    <scope>NUCLEOTIDE SEQUENCE</scope>
</reference>
<dbReference type="InterPro" id="IPR002933">
    <property type="entry name" value="Peptidase_M20"/>
</dbReference>